<protein>
    <submittedName>
        <fullName evidence="2">Beta-lactamase domain-containing protein</fullName>
    </submittedName>
</protein>
<evidence type="ECO:0000313" key="2">
    <source>
        <dbReference type="WBParaSite" id="RSKR_0000754100.1"/>
    </source>
</evidence>
<proteinExistence type="predicted"/>
<sequence length="396" mass="45251">MNTSPSIEVKGFSVDSLKNINTHFQKLLYTEREGLSLAVYHKNQLVLNLYGGFADKQSNRTWEENTMSCVYSVTKGFTSMLFANLVSEGKIKYDDLVTKYWKNFGKHNKESITILQVLDHEAGLISFKEDFGIDQANDFEYISRLIEDSTPHWTPGTKTGYHALTRGFILNEIYRRVTNKNTLGNFLKETVIPNLKHKEFYLGLPSIYEERVARTTNPHLIESIYEHSMFPLQYLKMMKIFFTNGMLSNVASNYPLFLSPMTTTHTFNQPKVRQLELPSANGVGTAKGVAETMSYIINSDLISNEVKAKIYKPLKNAVDIILLNKVERGHGFSYEKHPLNSKKYIINIVGNGGQVLDIDLEENLVISLVRNGLRARAQGYPLYQLMRTEIYKTLTK</sequence>
<dbReference type="WBParaSite" id="RSKR_0000754100.1">
    <property type="protein sequence ID" value="RSKR_0000754100.1"/>
    <property type="gene ID" value="RSKR_0000754100"/>
</dbReference>
<accession>A0AC35U3K9</accession>
<name>A0AC35U3K9_9BILA</name>
<dbReference type="Proteomes" id="UP000095286">
    <property type="component" value="Unplaced"/>
</dbReference>
<reference evidence="2" key="1">
    <citation type="submission" date="2016-11" db="UniProtKB">
        <authorList>
            <consortium name="WormBaseParasite"/>
        </authorList>
    </citation>
    <scope>IDENTIFICATION</scope>
    <source>
        <strain evidence="2">KR3021</strain>
    </source>
</reference>
<organism evidence="1 2">
    <name type="scientific">Rhabditophanes sp. KR3021</name>
    <dbReference type="NCBI Taxonomy" id="114890"/>
    <lineage>
        <taxon>Eukaryota</taxon>
        <taxon>Metazoa</taxon>
        <taxon>Ecdysozoa</taxon>
        <taxon>Nematoda</taxon>
        <taxon>Chromadorea</taxon>
        <taxon>Rhabditida</taxon>
        <taxon>Tylenchina</taxon>
        <taxon>Panagrolaimomorpha</taxon>
        <taxon>Strongyloidoidea</taxon>
        <taxon>Alloionematidae</taxon>
        <taxon>Rhabditophanes</taxon>
    </lineage>
</organism>
<evidence type="ECO:0000313" key="1">
    <source>
        <dbReference type="Proteomes" id="UP000095286"/>
    </source>
</evidence>